<evidence type="ECO:0000256" key="1">
    <source>
        <dbReference type="SAM" id="MobiDB-lite"/>
    </source>
</evidence>
<gene>
    <name evidence="3" type="ORF">NA56DRAFT_701820</name>
</gene>
<feature type="region of interest" description="Disordered" evidence="1">
    <location>
        <begin position="134"/>
        <end position="168"/>
    </location>
</feature>
<feature type="compositionally biased region" description="Polar residues" evidence="1">
    <location>
        <begin position="145"/>
        <end position="165"/>
    </location>
</feature>
<evidence type="ECO:0000313" key="4">
    <source>
        <dbReference type="Proteomes" id="UP000235672"/>
    </source>
</evidence>
<accession>A0A2J6Q927</accession>
<sequence length="701" mass="77651">MIYPTSSRREWIFYMPAHESQAQMLLGISHAFAENGWGTTWEQYKIKERFDPRGPQQMLFCSAAREGIPYQIRLSSRKQRVRNRDLDKGDNGRGIISCRRWYRRIWRFTPEDGIQSPPADDGNRVDYLPGREEVVEDQDDHLSSRSEAGSSEYETATEDGTQSTPPELVEETNVASADVALKQGEAGAALEKASEPAADPTQPENNSPFAGIDFSTQVAILICHSPPTRRFYNFVEGTTKEEVDSIFKTCLPDEIVYLEKFLPRVPQSVLMIRGAAGVGKTSFSTRVLHLQLVRKKVVLTMAATNQATNNICDRTIAQLGDAYNDALRALYIREILRASNEFGGITVATANSFMGWEKSYVFVDFMVAANLGGKVGFVADRHRIAVCLIRQTQFLVVLADTRCTIAKNDDPDATTAATEEEKAALQLELDNKYKLDCLKSLWKYFEGTKRIVYEDANKICQPIMVRQITQEDVTTAQANIDAVRVTLSTRRGEGVEEGGCGQYGAGTQTWSNPTPPAPKHLPVRESFFSADHPSILLPDNIQEAAVNVEERLRNQENIELFQPPVVVRICDAILTFNLYQCSIRYELSTWYLLAPIHKELRSRNLGLAIFNDSAVEVHGLVVRVEMDLTETVQGYSPSSTSSSSVPGPGTASSASLSILGIDSAPIAPSNSSRFPKPAGKLSEGKGESKGNDEEPRCIGVV</sequence>
<dbReference type="SUPFAM" id="SSF52540">
    <property type="entry name" value="P-loop containing nucleoside triphosphate hydrolases"/>
    <property type="match status" value="1"/>
</dbReference>
<dbReference type="Gene3D" id="3.40.50.300">
    <property type="entry name" value="P-loop containing nucleotide triphosphate hydrolases"/>
    <property type="match status" value="1"/>
</dbReference>
<dbReference type="EMBL" id="KZ613476">
    <property type="protein sequence ID" value="PMD22742.1"/>
    <property type="molecule type" value="Genomic_DNA"/>
</dbReference>
<dbReference type="Pfam" id="PF13087">
    <property type="entry name" value="AAA_12"/>
    <property type="match status" value="1"/>
</dbReference>
<reference evidence="3 4" key="1">
    <citation type="submission" date="2016-05" db="EMBL/GenBank/DDBJ databases">
        <title>A degradative enzymes factory behind the ericoid mycorrhizal symbiosis.</title>
        <authorList>
            <consortium name="DOE Joint Genome Institute"/>
            <person name="Martino E."/>
            <person name="Morin E."/>
            <person name="Grelet G."/>
            <person name="Kuo A."/>
            <person name="Kohler A."/>
            <person name="Daghino S."/>
            <person name="Barry K."/>
            <person name="Choi C."/>
            <person name="Cichocki N."/>
            <person name="Clum A."/>
            <person name="Copeland A."/>
            <person name="Hainaut M."/>
            <person name="Haridas S."/>
            <person name="Labutti K."/>
            <person name="Lindquist E."/>
            <person name="Lipzen A."/>
            <person name="Khouja H.-R."/>
            <person name="Murat C."/>
            <person name="Ohm R."/>
            <person name="Olson A."/>
            <person name="Spatafora J."/>
            <person name="Veneault-Fourrey C."/>
            <person name="Henrissat B."/>
            <person name="Grigoriev I."/>
            <person name="Martin F."/>
            <person name="Perotto S."/>
        </authorList>
    </citation>
    <scope>NUCLEOTIDE SEQUENCE [LARGE SCALE GENOMIC DNA]</scope>
    <source>
        <strain evidence="3 4">UAMH 7357</strain>
    </source>
</reference>
<evidence type="ECO:0000313" key="3">
    <source>
        <dbReference type="EMBL" id="PMD22742.1"/>
    </source>
</evidence>
<dbReference type="InterPro" id="IPR027417">
    <property type="entry name" value="P-loop_NTPase"/>
</dbReference>
<feature type="domain" description="DNA2/NAM7 helicase-like C-terminal" evidence="2">
    <location>
        <begin position="332"/>
        <end position="401"/>
    </location>
</feature>
<feature type="compositionally biased region" description="Low complexity" evidence="1">
    <location>
        <begin position="636"/>
        <end position="652"/>
    </location>
</feature>
<keyword evidence="4" id="KW-1185">Reference proteome</keyword>
<organism evidence="3 4">
    <name type="scientific">Hyaloscypha hepaticicola</name>
    <dbReference type="NCBI Taxonomy" id="2082293"/>
    <lineage>
        <taxon>Eukaryota</taxon>
        <taxon>Fungi</taxon>
        <taxon>Dikarya</taxon>
        <taxon>Ascomycota</taxon>
        <taxon>Pezizomycotina</taxon>
        <taxon>Leotiomycetes</taxon>
        <taxon>Helotiales</taxon>
        <taxon>Hyaloscyphaceae</taxon>
        <taxon>Hyaloscypha</taxon>
    </lineage>
</organism>
<feature type="compositionally biased region" description="Basic and acidic residues" evidence="1">
    <location>
        <begin position="682"/>
        <end position="701"/>
    </location>
</feature>
<dbReference type="InterPro" id="IPR041679">
    <property type="entry name" value="DNA2/NAM7-like_C"/>
</dbReference>
<feature type="region of interest" description="Disordered" evidence="1">
    <location>
        <begin position="633"/>
        <end position="652"/>
    </location>
</feature>
<dbReference type="OrthoDB" id="3559482at2759"/>
<name>A0A2J6Q927_9HELO</name>
<protein>
    <recommendedName>
        <fullName evidence="2">DNA2/NAM7 helicase-like C-terminal domain-containing protein</fullName>
    </recommendedName>
</protein>
<feature type="region of interest" description="Disordered" evidence="1">
    <location>
        <begin position="186"/>
        <end position="210"/>
    </location>
</feature>
<dbReference type="AlphaFoldDB" id="A0A2J6Q927"/>
<feature type="region of interest" description="Disordered" evidence="1">
    <location>
        <begin position="665"/>
        <end position="701"/>
    </location>
</feature>
<dbReference type="Proteomes" id="UP000235672">
    <property type="component" value="Unassembled WGS sequence"/>
</dbReference>
<evidence type="ECO:0000259" key="2">
    <source>
        <dbReference type="Pfam" id="PF13087"/>
    </source>
</evidence>
<proteinExistence type="predicted"/>